<reference evidence="4" key="1">
    <citation type="submission" date="2018-08" db="EMBL/GenBank/DDBJ databases">
        <title>Conservation of the tunicamycin-related biosynthetic gene cluster in the select agent Rathayibacter toxicus, and its identification in other Rathayibacter species.</title>
        <authorList>
            <person name="Tancos M.A."/>
            <person name="Sechler A.J."/>
            <person name="Davis E.W.Jr."/>
            <person name="Chang J.H."/>
            <person name="Rogers E.E."/>
        </authorList>
    </citation>
    <scope>NUCLEOTIDE SEQUENCE</scope>
    <source>
        <strain evidence="4">FH164</strain>
    </source>
</reference>
<dbReference type="Gene3D" id="3.40.50.2000">
    <property type="entry name" value="Glycogen Phosphorylase B"/>
    <property type="match status" value="2"/>
</dbReference>
<name>A0A5J6SG24_9MICO</name>
<dbReference type="InterPro" id="IPR001296">
    <property type="entry name" value="Glyco_trans_1"/>
</dbReference>
<dbReference type="GO" id="GO:0016757">
    <property type="term" value="F:glycosyltransferase activity"/>
    <property type="evidence" value="ECO:0007669"/>
    <property type="project" value="UniProtKB-KW"/>
</dbReference>
<sequence>MKILLSVSDKVWGGKHVYMHALAVELEELGYEILIVAERNSEFSAEARRSNLRVAEVDDFVEIESRKELLGCGENYSFHAFVTSGRRDFSAVKGLFNPQAVSVLIRHSGFPLDDDVETRRSVESLDLLFTTSNEQRYNQFEFLNCAELSPDVRVLPSGMRSSYFKELEEIDRAAVREDLKLHDGDRVILVAARLSWEKQLDSALRTFAQASSVHHDVHLIIVGGGPEEESLRATADDLGIMDRVRFYGYRRDVSRFLKAADIFLFTSQAAETGPLALKEAMAAGLPVIADAVGGVSEFVRHEDNGILVYSDEERTGQLLRLLGDAELAEYLGQQASRTARAEFRFEPRARAFARAIESAALVKRDDAEMLSELSWDGVRVRSEGFGGYLFVPRTSNLIEVGPEEFDLVANSVREDRPSLLSSGSAPSSLVSDLYAMGALVRAGAETFDHRERV</sequence>
<dbReference type="Pfam" id="PF00534">
    <property type="entry name" value="Glycos_transf_1"/>
    <property type="match status" value="1"/>
</dbReference>
<keyword evidence="2 4" id="KW-0808">Transferase</keyword>
<dbReference type="AlphaFoldDB" id="A0A5J6SG24"/>
<keyword evidence="1" id="KW-0328">Glycosyltransferase</keyword>
<feature type="domain" description="Glycosyl transferase family 1" evidence="3">
    <location>
        <begin position="172"/>
        <end position="336"/>
    </location>
</feature>
<dbReference type="SUPFAM" id="SSF53756">
    <property type="entry name" value="UDP-Glycosyltransferase/glycogen phosphorylase"/>
    <property type="match status" value="1"/>
</dbReference>
<accession>A0A5J6SG24</accession>
<dbReference type="CDD" id="cd03801">
    <property type="entry name" value="GT4_PimA-like"/>
    <property type="match status" value="1"/>
</dbReference>
<dbReference type="PANTHER" id="PTHR12526:SF510">
    <property type="entry name" value="D-INOSITOL 3-PHOSPHATE GLYCOSYLTRANSFERASE"/>
    <property type="match status" value="1"/>
</dbReference>
<dbReference type="PANTHER" id="PTHR12526">
    <property type="entry name" value="GLYCOSYLTRANSFERASE"/>
    <property type="match status" value="1"/>
</dbReference>
<evidence type="ECO:0000259" key="3">
    <source>
        <dbReference type="Pfam" id="PF00534"/>
    </source>
</evidence>
<gene>
    <name evidence="4" type="primary">tunD</name>
</gene>
<evidence type="ECO:0000256" key="1">
    <source>
        <dbReference type="ARBA" id="ARBA00022676"/>
    </source>
</evidence>
<evidence type="ECO:0000313" key="4">
    <source>
        <dbReference type="EMBL" id="QFF92421.1"/>
    </source>
</evidence>
<protein>
    <submittedName>
        <fullName evidence="4">Glycosyl transferase family 1</fullName>
    </submittedName>
</protein>
<organism evidence="4">
    <name type="scientific">Rathayibacter iranicus</name>
    <dbReference type="NCBI Taxonomy" id="59737"/>
    <lineage>
        <taxon>Bacteria</taxon>
        <taxon>Bacillati</taxon>
        <taxon>Actinomycetota</taxon>
        <taxon>Actinomycetes</taxon>
        <taxon>Micrococcales</taxon>
        <taxon>Microbacteriaceae</taxon>
        <taxon>Rathayibacter</taxon>
    </lineage>
</organism>
<dbReference type="EMBL" id="MH813487">
    <property type="protein sequence ID" value="QFF92421.1"/>
    <property type="molecule type" value="Genomic_DNA"/>
</dbReference>
<proteinExistence type="predicted"/>
<evidence type="ECO:0000256" key="2">
    <source>
        <dbReference type="ARBA" id="ARBA00022679"/>
    </source>
</evidence>